<sequence length="178" mass="21093">MNLQTERLTIRPFIMEDFDETFEIYQRIDVCRYLLHEPWTKENAKASFMKKIKDQTLSTENSLHLAVNYQGTIIGDLTVFYTEMRETVEIGYTFHPEYGGQGFATEALQTVITQLFQQHNIHRIQAILDKRNQASENVCLRLGMRKEGDFKEDFWNKGEWTDTLIYGLLAKEWKNKKR</sequence>
<keyword evidence="3" id="KW-1185">Reference proteome</keyword>
<dbReference type="Proteomes" id="UP000664701">
    <property type="component" value="Chromosome"/>
</dbReference>
<organism evidence="2 3">
    <name type="scientific">Candidatus Enterococcus lowellii</name>
    <dbReference type="NCBI Taxonomy" id="2230877"/>
    <lineage>
        <taxon>Bacteria</taxon>
        <taxon>Bacillati</taxon>
        <taxon>Bacillota</taxon>
        <taxon>Bacilli</taxon>
        <taxon>Lactobacillales</taxon>
        <taxon>Enterococcaceae</taxon>
        <taxon>Enterococcus</taxon>
    </lineage>
</organism>
<dbReference type="PROSITE" id="PS51186">
    <property type="entry name" value="GNAT"/>
    <property type="match status" value="1"/>
</dbReference>
<dbReference type="SUPFAM" id="SSF55729">
    <property type="entry name" value="Acyl-CoA N-acyltransferases (Nat)"/>
    <property type="match status" value="1"/>
</dbReference>
<dbReference type="EMBL" id="CP147251">
    <property type="protein sequence ID" value="WYJ77555.1"/>
    <property type="molecule type" value="Genomic_DNA"/>
</dbReference>
<gene>
    <name evidence="2" type="ORF">DOK78_002193</name>
</gene>
<dbReference type="RefSeq" id="WP_207940324.1">
    <property type="nucleotide sequence ID" value="NZ_CP147251.1"/>
</dbReference>
<dbReference type="PANTHER" id="PTHR43792:SF1">
    <property type="entry name" value="N-ACETYLTRANSFERASE DOMAIN-CONTAINING PROTEIN"/>
    <property type="match status" value="1"/>
</dbReference>
<reference evidence="2 3" key="1">
    <citation type="submission" date="2024-03" db="EMBL/GenBank/DDBJ databases">
        <title>The Genome Sequence of Enterococcus sp. DIV2402.</title>
        <authorList>
            <consortium name="The Broad Institute Genomics Platform"/>
            <consortium name="The Broad Institute Microbial Omics Core"/>
            <consortium name="The Broad Institute Genomic Center for Infectious Diseases"/>
            <person name="Earl A."/>
            <person name="Manson A."/>
            <person name="Gilmore M."/>
            <person name="Schwartman J."/>
            <person name="Shea T."/>
            <person name="Abouelleil A."/>
            <person name="Cao P."/>
            <person name="Chapman S."/>
            <person name="Cusick C."/>
            <person name="Young S."/>
            <person name="Neafsey D."/>
            <person name="Nusbaum C."/>
            <person name="Birren B."/>
        </authorList>
    </citation>
    <scope>NUCLEOTIDE SEQUENCE [LARGE SCALE GENOMIC DNA]</scope>
    <source>
        <strain evidence="2 3">DIV2402</strain>
    </source>
</reference>
<accession>A0ABZ2SRB7</accession>
<name>A0ABZ2SRB7_9ENTE</name>
<dbReference type="InterPro" id="IPR000182">
    <property type="entry name" value="GNAT_dom"/>
</dbReference>
<evidence type="ECO:0000313" key="3">
    <source>
        <dbReference type="Proteomes" id="UP000664701"/>
    </source>
</evidence>
<dbReference type="InterPro" id="IPR016181">
    <property type="entry name" value="Acyl_CoA_acyltransferase"/>
</dbReference>
<dbReference type="InterPro" id="IPR051531">
    <property type="entry name" value="N-acetyltransferase"/>
</dbReference>
<protein>
    <recommendedName>
        <fullName evidence="1">N-acetyltransferase domain-containing protein</fullName>
    </recommendedName>
</protein>
<evidence type="ECO:0000259" key="1">
    <source>
        <dbReference type="PROSITE" id="PS51186"/>
    </source>
</evidence>
<proteinExistence type="predicted"/>
<feature type="domain" description="N-acetyltransferase" evidence="1">
    <location>
        <begin position="8"/>
        <end position="171"/>
    </location>
</feature>
<dbReference type="Gene3D" id="3.40.630.30">
    <property type="match status" value="1"/>
</dbReference>
<dbReference type="PANTHER" id="PTHR43792">
    <property type="entry name" value="GNAT FAMILY, PUTATIVE (AFU_ORTHOLOGUE AFUA_3G00765)-RELATED-RELATED"/>
    <property type="match status" value="1"/>
</dbReference>
<evidence type="ECO:0000313" key="2">
    <source>
        <dbReference type="EMBL" id="WYJ77555.1"/>
    </source>
</evidence>
<dbReference type="Pfam" id="PF13302">
    <property type="entry name" value="Acetyltransf_3"/>
    <property type="match status" value="1"/>
</dbReference>